<dbReference type="GeneID" id="19900667"/>
<protein>
    <submittedName>
        <fullName evidence="2">Uncharacterized protein</fullName>
    </submittedName>
</protein>
<evidence type="ECO:0000256" key="1">
    <source>
        <dbReference type="SAM" id="Phobius"/>
    </source>
</evidence>
<dbReference type="HOGENOM" id="CLU_1199740_0_0_1"/>
<feature type="transmembrane region" description="Helical" evidence="1">
    <location>
        <begin position="42"/>
        <end position="65"/>
    </location>
</feature>
<keyword evidence="1" id="KW-0472">Membrane</keyword>
<evidence type="ECO:0000313" key="3">
    <source>
        <dbReference type="Proteomes" id="UP000016924"/>
    </source>
</evidence>
<organism evidence="2 3">
    <name type="scientific">Coniosporium apollinis (strain CBS 100218)</name>
    <name type="common">Rock-inhabiting black yeast</name>
    <dbReference type="NCBI Taxonomy" id="1168221"/>
    <lineage>
        <taxon>Eukaryota</taxon>
        <taxon>Fungi</taxon>
        <taxon>Dikarya</taxon>
        <taxon>Ascomycota</taxon>
        <taxon>Pezizomycotina</taxon>
        <taxon>Dothideomycetes</taxon>
        <taxon>Dothideomycetes incertae sedis</taxon>
        <taxon>Coniosporium</taxon>
    </lineage>
</organism>
<dbReference type="RefSeq" id="XP_007779443.1">
    <property type="nucleotide sequence ID" value="XM_007781253.1"/>
</dbReference>
<name>R7YR75_CONA1</name>
<keyword evidence="1" id="KW-1133">Transmembrane helix</keyword>
<proteinExistence type="predicted"/>
<keyword evidence="3" id="KW-1185">Reference proteome</keyword>
<dbReference type="AlphaFoldDB" id="R7YR75"/>
<sequence length="231" mass="25397">MAPHNCTNTTAFWVSTLSAPLIQRAEKITAAEPSKVAGRMSLALFVATFIPFVLAFIAVTLIILFRRLENGTRLWDPLWASLKRKLQRLCSKIGKLNPLRKRETITVALEMQPPITPAAPTVPVAAAAPVAPRRPGEPHVAFEQLPTAPRRNETPHVALEVPRPVAARVAPPGPPGDALLPFATLRVSGLHTMKSRTREWVAMTPEERVANWVADLNAERDLEKGRMDVPL</sequence>
<gene>
    <name evidence="2" type="ORF">W97_03356</name>
</gene>
<evidence type="ECO:0000313" key="2">
    <source>
        <dbReference type="EMBL" id="EON64126.1"/>
    </source>
</evidence>
<accession>R7YR75</accession>
<reference evidence="3" key="1">
    <citation type="submission" date="2012-06" db="EMBL/GenBank/DDBJ databases">
        <title>The genome sequence of Coniosporium apollinis CBS 100218.</title>
        <authorList>
            <consortium name="The Broad Institute Genome Sequencing Platform"/>
            <person name="Cuomo C."/>
            <person name="Gorbushina A."/>
            <person name="Noack S."/>
            <person name="Walker B."/>
            <person name="Young S.K."/>
            <person name="Zeng Q."/>
            <person name="Gargeya S."/>
            <person name="Fitzgerald M."/>
            <person name="Haas B."/>
            <person name="Abouelleil A."/>
            <person name="Alvarado L."/>
            <person name="Arachchi H.M."/>
            <person name="Berlin A.M."/>
            <person name="Chapman S.B."/>
            <person name="Goldberg J."/>
            <person name="Griggs A."/>
            <person name="Gujja S."/>
            <person name="Hansen M."/>
            <person name="Howarth C."/>
            <person name="Imamovic A."/>
            <person name="Larimer J."/>
            <person name="McCowan C."/>
            <person name="Montmayeur A."/>
            <person name="Murphy C."/>
            <person name="Neiman D."/>
            <person name="Pearson M."/>
            <person name="Priest M."/>
            <person name="Roberts A."/>
            <person name="Saif S."/>
            <person name="Shea T."/>
            <person name="Sisk P."/>
            <person name="Sykes S."/>
            <person name="Wortman J."/>
            <person name="Nusbaum C."/>
            <person name="Birren B."/>
        </authorList>
    </citation>
    <scope>NUCLEOTIDE SEQUENCE [LARGE SCALE GENOMIC DNA]</scope>
    <source>
        <strain evidence="3">CBS 100218</strain>
    </source>
</reference>
<dbReference type="EMBL" id="JH767566">
    <property type="protein sequence ID" value="EON64126.1"/>
    <property type="molecule type" value="Genomic_DNA"/>
</dbReference>
<dbReference type="Proteomes" id="UP000016924">
    <property type="component" value="Unassembled WGS sequence"/>
</dbReference>
<keyword evidence="1" id="KW-0812">Transmembrane</keyword>